<dbReference type="CDD" id="cd00218">
    <property type="entry name" value="GlcAT-I"/>
    <property type="match status" value="1"/>
</dbReference>
<dbReference type="GO" id="GO:0071555">
    <property type="term" value="P:cell wall organization"/>
    <property type="evidence" value="ECO:0007669"/>
    <property type="project" value="UniProtKB-KW"/>
</dbReference>
<evidence type="ECO:0000256" key="9">
    <source>
        <dbReference type="ARBA" id="ARBA00023136"/>
    </source>
</evidence>
<dbReference type="GO" id="GO:0010417">
    <property type="term" value="P:glucuronoxylan biosynthetic process"/>
    <property type="evidence" value="ECO:0007669"/>
    <property type="project" value="TreeGrafter"/>
</dbReference>
<name>A0AAV1Y2C4_LUPLU</name>
<dbReference type="GO" id="GO:0015018">
    <property type="term" value="F:galactosylgalactosylxylosylprotein 3-beta-glucuronosyltransferase activity"/>
    <property type="evidence" value="ECO:0007669"/>
    <property type="project" value="InterPro"/>
</dbReference>
<evidence type="ECO:0000256" key="6">
    <source>
        <dbReference type="ARBA" id="ARBA00022968"/>
    </source>
</evidence>
<dbReference type="SUPFAM" id="SSF53448">
    <property type="entry name" value="Nucleotide-diphospho-sugar transferases"/>
    <property type="match status" value="1"/>
</dbReference>
<evidence type="ECO:0000256" key="3">
    <source>
        <dbReference type="ARBA" id="ARBA00022676"/>
    </source>
</evidence>
<protein>
    <recommendedName>
        <fullName evidence="14">Glycosyltransferases</fullName>
        <ecNumber evidence="14">2.4.-.-</ecNumber>
    </recommendedName>
</protein>
<gene>
    <name evidence="15" type="ORF">LLUT_LOCUS28358</name>
</gene>
<keyword evidence="4 14" id="KW-0808">Transferase</keyword>
<dbReference type="GO" id="GO:0046872">
    <property type="term" value="F:metal ion binding"/>
    <property type="evidence" value="ECO:0007669"/>
    <property type="project" value="UniProtKB-KW"/>
</dbReference>
<evidence type="ECO:0000256" key="5">
    <source>
        <dbReference type="ARBA" id="ARBA00022692"/>
    </source>
</evidence>
<dbReference type="GO" id="GO:0000139">
    <property type="term" value="C:Golgi membrane"/>
    <property type="evidence" value="ECO:0007669"/>
    <property type="project" value="UniProtKB-SubCell"/>
</dbReference>
<evidence type="ECO:0000256" key="8">
    <source>
        <dbReference type="ARBA" id="ARBA00023034"/>
    </source>
</evidence>
<keyword evidence="16" id="KW-1185">Reference proteome</keyword>
<comment type="caution">
    <text evidence="15">The sequence shown here is derived from an EMBL/GenBank/DDBJ whole genome shotgun (WGS) entry which is preliminary data.</text>
</comment>
<feature type="transmembrane region" description="Helical" evidence="14">
    <location>
        <begin position="82"/>
        <end position="106"/>
    </location>
</feature>
<comment type="similarity">
    <text evidence="2 14">Belongs to the glycosyltransferase 43 family.</text>
</comment>
<accession>A0AAV1Y2C4</accession>
<evidence type="ECO:0000256" key="11">
    <source>
        <dbReference type="ARBA" id="ARBA00023316"/>
    </source>
</evidence>
<dbReference type="PANTHER" id="PTHR10896">
    <property type="entry name" value="GALACTOSYLGALACTOSYLXYLOSYLPROTEIN 3-BETA-GLUCURONOSYLTRANSFERASE BETA-1,3-GLUCURONYLTRANSFERASE"/>
    <property type="match status" value="1"/>
</dbReference>
<keyword evidence="3" id="KW-0328">Glycosyltransferase</keyword>
<evidence type="ECO:0000256" key="13">
    <source>
        <dbReference type="PIRSR" id="PIRSR605027-6"/>
    </source>
</evidence>
<evidence type="ECO:0000256" key="10">
    <source>
        <dbReference type="ARBA" id="ARBA00023180"/>
    </source>
</evidence>
<evidence type="ECO:0000256" key="2">
    <source>
        <dbReference type="ARBA" id="ARBA00007706"/>
    </source>
</evidence>
<organism evidence="15 16">
    <name type="scientific">Lupinus luteus</name>
    <name type="common">European yellow lupine</name>
    <dbReference type="NCBI Taxonomy" id="3873"/>
    <lineage>
        <taxon>Eukaryota</taxon>
        <taxon>Viridiplantae</taxon>
        <taxon>Streptophyta</taxon>
        <taxon>Embryophyta</taxon>
        <taxon>Tracheophyta</taxon>
        <taxon>Spermatophyta</taxon>
        <taxon>Magnoliopsida</taxon>
        <taxon>eudicotyledons</taxon>
        <taxon>Gunneridae</taxon>
        <taxon>Pentapetalae</taxon>
        <taxon>rosids</taxon>
        <taxon>fabids</taxon>
        <taxon>Fabales</taxon>
        <taxon>Fabaceae</taxon>
        <taxon>Papilionoideae</taxon>
        <taxon>50 kb inversion clade</taxon>
        <taxon>genistoids sensu lato</taxon>
        <taxon>core genistoids</taxon>
        <taxon>Genisteae</taxon>
        <taxon>Lupinus</taxon>
    </lineage>
</organism>
<dbReference type="Pfam" id="PF03360">
    <property type="entry name" value="Glyco_transf_43"/>
    <property type="match status" value="1"/>
</dbReference>
<keyword evidence="8 14" id="KW-0333">Golgi apparatus</keyword>
<keyword evidence="9 14" id="KW-0472">Membrane</keyword>
<evidence type="ECO:0000256" key="14">
    <source>
        <dbReference type="RuleBase" id="RU363127"/>
    </source>
</evidence>
<dbReference type="InterPro" id="IPR029044">
    <property type="entry name" value="Nucleotide-diphossugar_trans"/>
</dbReference>
<keyword evidence="7 14" id="KW-1133">Transmembrane helix</keyword>
<dbReference type="AlphaFoldDB" id="A0AAV1Y2C4"/>
<evidence type="ECO:0000256" key="12">
    <source>
        <dbReference type="PIRSR" id="PIRSR605027-3"/>
    </source>
</evidence>
<keyword evidence="12" id="KW-0464">Manganese</keyword>
<dbReference type="Gene3D" id="3.90.550.10">
    <property type="entry name" value="Spore Coat Polysaccharide Biosynthesis Protein SpsA, Chain A"/>
    <property type="match status" value="1"/>
</dbReference>
<evidence type="ECO:0000256" key="1">
    <source>
        <dbReference type="ARBA" id="ARBA00004323"/>
    </source>
</evidence>
<evidence type="ECO:0000256" key="4">
    <source>
        <dbReference type="ARBA" id="ARBA00022679"/>
    </source>
</evidence>
<proteinExistence type="inferred from homology"/>
<feature type="glycosylation site" description="N-linked (GlcNAc...) asparagine" evidence="13">
    <location>
        <position position="407"/>
    </location>
</feature>
<dbReference type="InterPro" id="IPR005027">
    <property type="entry name" value="Glyco_trans_43"/>
</dbReference>
<comment type="cofactor">
    <cofactor evidence="12">
        <name>Mn(2+)</name>
        <dbReference type="ChEBI" id="CHEBI:29035"/>
    </cofactor>
</comment>
<evidence type="ECO:0000313" key="15">
    <source>
        <dbReference type="EMBL" id="CAL0327298.1"/>
    </source>
</evidence>
<reference evidence="15 16" key="1">
    <citation type="submission" date="2024-03" db="EMBL/GenBank/DDBJ databases">
        <authorList>
            <person name="Martinez-Hernandez J."/>
        </authorList>
    </citation>
    <scope>NUCLEOTIDE SEQUENCE [LARGE SCALE GENOMIC DNA]</scope>
</reference>
<dbReference type="PANTHER" id="PTHR10896:SF20">
    <property type="entry name" value="BETA-1,4-XYLOSYLTRANSFERASE IRX9L-RELATED"/>
    <property type="match status" value="1"/>
</dbReference>
<keyword evidence="10 13" id="KW-0325">Glycoprotein</keyword>
<evidence type="ECO:0000313" key="16">
    <source>
        <dbReference type="Proteomes" id="UP001497480"/>
    </source>
</evidence>
<dbReference type="EMBL" id="CAXHTB010000020">
    <property type="protein sequence ID" value="CAL0327298.1"/>
    <property type="molecule type" value="Genomic_DNA"/>
</dbReference>
<sequence>MASIRRASSPIPQAKTVSNVELCSVPSPLSKSSLNTQSCPQSTGLLSSSVNLSDSRAFVLGVFSPRSLRVLERSMSKQKGQLWRTALFHFSICFMVGVSIGIIPLASTNLSKNLLPKHQAFSIEMISAAGNYKPLENAKINLMPSIDKALKFNATSKSAGQEQTLVDEVAYNISSSKLVNEEPYLESQKLLIIVTPTYNHPFQAYNLIRLAQTLKLVPPPLLWIVVEINSQSEETVDILRSSAVVYRHLICKTNLTDTSYRSIAQRNVALAHIETHRLDGIVYFADDDNIYSLELFQEMREIRRFGTWTVARLSGDKSAIVLQGPICNGNRVTGWHINEPNEISKRFYAEMSGFAFNSTILWDPKRWHRPTLEPIKQLESVKEVFWISTLIQQVVEDESQMEGLMNNCTKIMVWHIDLESSYSFYPQNWIIKNNLDVILNLPLL</sequence>
<keyword evidence="11 14" id="KW-0961">Cell wall biogenesis/degradation</keyword>
<keyword evidence="5 14" id="KW-0812">Transmembrane</keyword>
<dbReference type="GO" id="GO:0042285">
    <property type="term" value="F:xylosyltransferase activity"/>
    <property type="evidence" value="ECO:0007669"/>
    <property type="project" value="TreeGrafter"/>
</dbReference>
<feature type="binding site" evidence="12">
    <location>
        <position position="288"/>
    </location>
    <ligand>
        <name>Mn(2+)</name>
        <dbReference type="ChEBI" id="CHEBI:29035"/>
    </ligand>
</feature>
<keyword evidence="6 14" id="KW-0735">Signal-anchor</keyword>
<dbReference type="GO" id="GO:0009834">
    <property type="term" value="P:plant-type secondary cell wall biogenesis"/>
    <property type="evidence" value="ECO:0007669"/>
    <property type="project" value="TreeGrafter"/>
</dbReference>
<comment type="function">
    <text evidence="14">Involved in the synthesis of glucuronoxylan hemicellulose in secondary cell walls.</text>
</comment>
<evidence type="ECO:0000256" key="7">
    <source>
        <dbReference type="ARBA" id="ARBA00022989"/>
    </source>
</evidence>
<dbReference type="EC" id="2.4.-.-" evidence="14"/>
<dbReference type="FunFam" id="3.90.550.10:FF:000064">
    <property type="entry name" value="Glycosyltransferases"/>
    <property type="match status" value="1"/>
</dbReference>
<dbReference type="Proteomes" id="UP001497480">
    <property type="component" value="Unassembled WGS sequence"/>
</dbReference>
<comment type="subcellular location">
    <subcellularLocation>
        <location evidence="1 14">Golgi apparatus membrane</location>
        <topology evidence="1 14">Single-pass type II membrane protein</topology>
    </subcellularLocation>
</comment>
<keyword evidence="12" id="KW-0479">Metal-binding</keyword>